<proteinExistence type="predicted"/>
<sequence length="334" mass="32659">MVFGRCDAVRAPSAGLGGLVRPDGATPGIVGMACTGLLCGGGGISRAASSAEVAGQPGLLDTDGVIGAATLGLVGLMCTGLLGRGGRISRAASSVVGPVVAGLLDNDSVIGAAPPGTVGLVCTGLLGDGGGISRAASSRVRDLLDTDGVICVATPGVVGLVCTGSFGGGGTLCVSLAEVSGGGTAIGLENAGRFADGDAVRAGATGVSDLLFTGSNCVGPIPESADSGAAVRCNISSGSPGGPSSSQFAGSGDLISAFEFARLVLRSDIPNCAKYKKEGLQNAYLLEKMFEDIHNTGTNHWYLGQGVVPTPNSDAINIDDENENDGCGSNNSIA</sequence>
<evidence type="ECO:0000313" key="2">
    <source>
        <dbReference type="Proteomes" id="UP000729402"/>
    </source>
</evidence>
<reference evidence="1" key="2">
    <citation type="submission" date="2021-02" db="EMBL/GenBank/DDBJ databases">
        <authorList>
            <person name="Kimball J.A."/>
            <person name="Haas M.W."/>
            <person name="Macchietto M."/>
            <person name="Kono T."/>
            <person name="Duquette J."/>
            <person name="Shao M."/>
        </authorList>
    </citation>
    <scope>NUCLEOTIDE SEQUENCE</scope>
    <source>
        <tissue evidence="1">Fresh leaf tissue</tissue>
    </source>
</reference>
<protein>
    <submittedName>
        <fullName evidence="1">Uncharacterized protein</fullName>
    </submittedName>
</protein>
<organism evidence="1 2">
    <name type="scientific">Zizania palustris</name>
    <name type="common">Northern wild rice</name>
    <dbReference type="NCBI Taxonomy" id="103762"/>
    <lineage>
        <taxon>Eukaryota</taxon>
        <taxon>Viridiplantae</taxon>
        <taxon>Streptophyta</taxon>
        <taxon>Embryophyta</taxon>
        <taxon>Tracheophyta</taxon>
        <taxon>Spermatophyta</taxon>
        <taxon>Magnoliopsida</taxon>
        <taxon>Liliopsida</taxon>
        <taxon>Poales</taxon>
        <taxon>Poaceae</taxon>
        <taxon>BOP clade</taxon>
        <taxon>Oryzoideae</taxon>
        <taxon>Oryzeae</taxon>
        <taxon>Zizaniinae</taxon>
        <taxon>Zizania</taxon>
    </lineage>
</organism>
<name>A0A8J5RRB8_ZIZPA</name>
<dbReference type="Proteomes" id="UP000729402">
    <property type="component" value="Unassembled WGS sequence"/>
</dbReference>
<dbReference type="PROSITE" id="PS51257">
    <property type="entry name" value="PROKAR_LIPOPROTEIN"/>
    <property type="match status" value="1"/>
</dbReference>
<gene>
    <name evidence="1" type="ORF">GUJ93_ZPchr0009g2311</name>
</gene>
<dbReference type="AlphaFoldDB" id="A0A8J5RRB8"/>
<reference evidence="1" key="1">
    <citation type="journal article" date="2021" name="bioRxiv">
        <title>Whole Genome Assembly and Annotation of Northern Wild Rice, Zizania palustris L., Supports a Whole Genome Duplication in the Zizania Genus.</title>
        <authorList>
            <person name="Haas M."/>
            <person name="Kono T."/>
            <person name="Macchietto M."/>
            <person name="Millas R."/>
            <person name="McGilp L."/>
            <person name="Shao M."/>
            <person name="Duquette J."/>
            <person name="Hirsch C.N."/>
            <person name="Kimball J."/>
        </authorList>
    </citation>
    <scope>NUCLEOTIDE SEQUENCE</scope>
    <source>
        <tissue evidence="1">Fresh leaf tissue</tissue>
    </source>
</reference>
<dbReference type="OrthoDB" id="696441at2759"/>
<comment type="caution">
    <text evidence="1">The sequence shown here is derived from an EMBL/GenBank/DDBJ whole genome shotgun (WGS) entry which is preliminary data.</text>
</comment>
<keyword evidence="2" id="KW-1185">Reference proteome</keyword>
<evidence type="ECO:0000313" key="1">
    <source>
        <dbReference type="EMBL" id="KAG8048970.1"/>
    </source>
</evidence>
<dbReference type="EMBL" id="JAAALK010000289">
    <property type="protein sequence ID" value="KAG8048970.1"/>
    <property type="molecule type" value="Genomic_DNA"/>
</dbReference>
<accession>A0A8J5RRB8</accession>